<dbReference type="Proteomes" id="UP001595923">
    <property type="component" value="Unassembled WGS sequence"/>
</dbReference>
<feature type="transmembrane region" description="Helical" evidence="1">
    <location>
        <begin position="52"/>
        <end position="74"/>
    </location>
</feature>
<dbReference type="Pfam" id="PF19040">
    <property type="entry name" value="SGNH"/>
    <property type="match status" value="1"/>
</dbReference>
<reference evidence="5" key="1">
    <citation type="journal article" date="2019" name="Int. J. Syst. Evol. Microbiol.">
        <title>The Global Catalogue of Microorganisms (GCM) 10K type strain sequencing project: providing services to taxonomists for standard genome sequencing and annotation.</title>
        <authorList>
            <consortium name="The Broad Institute Genomics Platform"/>
            <consortium name="The Broad Institute Genome Sequencing Center for Infectious Disease"/>
            <person name="Wu L."/>
            <person name="Ma J."/>
        </authorList>
    </citation>
    <scope>NUCLEOTIDE SEQUENCE [LARGE SCALE GENOMIC DNA]</scope>
    <source>
        <strain evidence="5">XZYJ18</strain>
    </source>
</reference>
<evidence type="ECO:0000256" key="1">
    <source>
        <dbReference type="SAM" id="Phobius"/>
    </source>
</evidence>
<feature type="transmembrane region" description="Helical" evidence="1">
    <location>
        <begin position="194"/>
        <end position="215"/>
    </location>
</feature>
<dbReference type="Pfam" id="PF01757">
    <property type="entry name" value="Acyl_transf_3"/>
    <property type="match status" value="1"/>
</dbReference>
<evidence type="ECO:0000313" key="4">
    <source>
        <dbReference type="EMBL" id="MFC4561722.1"/>
    </source>
</evidence>
<dbReference type="PANTHER" id="PTHR23028">
    <property type="entry name" value="ACETYLTRANSFERASE"/>
    <property type="match status" value="1"/>
</dbReference>
<keyword evidence="1" id="KW-1133">Transmembrane helix</keyword>
<dbReference type="InterPro" id="IPR002656">
    <property type="entry name" value="Acyl_transf_3_dom"/>
</dbReference>
<feature type="transmembrane region" description="Helical" evidence="1">
    <location>
        <begin position="341"/>
        <end position="359"/>
    </location>
</feature>
<feature type="transmembrane region" description="Helical" evidence="1">
    <location>
        <begin position="227"/>
        <end position="246"/>
    </location>
</feature>
<keyword evidence="1" id="KW-0812">Transmembrane</keyword>
<dbReference type="EMBL" id="JBHSFQ010000005">
    <property type="protein sequence ID" value="MFC4561722.1"/>
    <property type="molecule type" value="Genomic_DNA"/>
</dbReference>
<dbReference type="EC" id="2.3.1.-" evidence="4"/>
<feature type="transmembrane region" description="Helical" evidence="1">
    <location>
        <begin position="95"/>
        <end position="115"/>
    </location>
</feature>
<dbReference type="InterPro" id="IPR043968">
    <property type="entry name" value="SGNH"/>
</dbReference>
<gene>
    <name evidence="4" type="ORF">ACFO4E_07620</name>
</gene>
<evidence type="ECO:0000259" key="3">
    <source>
        <dbReference type="Pfam" id="PF19040"/>
    </source>
</evidence>
<dbReference type="InterPro" id="IPR050879">
    <property type="entry name" value="Acyltransferase_3"/>
</dbReference>
<feature type="transmembrane region" description="Helical" evidence="1">
    <location>
        <begin position="380"/>
        <end position="400"/>
    </location>
</feature>
<organism evidence="4 5">
    <name type="scientific">Nocardiopsis mangrovi</name>
    <dbReference type="NCBI Taxonomy" id="1179818"/>
    <lineage>
        <taxon>Bacteria</taxon>
        <taxon>Bacillati</taxon>
        <taxon>Actinomycetota</taxon>
        <taxon>Actinomycetes</taxon>
        <taxon>Streptosporangiales</taxon>
        <taxon>Nocardiopsidaceae</taxon>
        <taxon>Nocardiopsis</taxon>
    </lineage>
</organism>
<feature type="domain" description="Acyltransferase 3" evidence="2">
    <location>
        <begin position="29"/>
        <end position="360"/>
    </location>
</feature>
<keyword evidence="4" id="KW-0808">Transferase</keyword>
<evidence type="ECO:0000259" key="2">
    <source>
        <dbReference type="Pfam" id="PF01757"/>
    </source>
</evidence>
<keyword evidence="1" id="KW-0472">Membrane</keyword>
<feature type="domain" description="SGNH" evidence="3">
    <location>
        <begin position="453"/>
        <end position="686"/>
    </location>
</feature>
<keyword evidence="5" id="KW-1185">Reference proteome</keyword>
<proteinExistence type="predicted"/>
<dbReference type="GO" id="GO:0016746">
    <property type="term" value="F:acyltransferase activity"/>
    <property type="evidence" value="ECO:0007669"/>
    <property type="project" value="UniProtKB-KW"/>
</dbReference>
<feature type="transmembrane region" description="Helical" evidence="1">
    <location>
        <begin position="275"/>
        <end position="293"/>
    </location>
</feature>
<evidence type="ECO:0000313" key="5">
    <source>
        <dbReference type="Proteomes" id="UP001595923"/>
    </source>
</evidence>
<dbReference type="PANTHER" id="PTHR23028:SF53">
    <property type="entry name" value="ACYL_TRANSF_3 DOMAIN-CONTAINING PROTEIN"/>
    <property type="match status" value="1"/>
</dbReference>
<name>A0ABV9DSN0_9ACTN</name>
<dbReference type="RefSeq" id="WP_378572339.1">
    <property type="nucleotide sequence ID" value="NZ_JBHSFQ010000005.1"/>
</dbReference>
<sequence length="695" mass="74393">MRSVTTDTRSAPAAGSASALAAQRRFFPEVQGLRAVAVVLVLLYHVDKDLIPGGYAGVDVFFVISGFLITTLLLREARDHGRVSLARFYVRRIRRILPASTLVLLVTGAAAFALLPSPRLLDTAGQLVASAAYLENIYLAQQAVDYLAAEAAASPVQHYWSLAVEEQFYLVWPLLFLGWAALGRRGRGGGDRTILAATGVVLAASFVCSVMLTAADPQAAYFLPQTRMWELAVGGVLAIALSRWRLPARLRWALGWAGLGAILVAVSAYDDATAFPGWAAALPVLGAAAVIAAGESGTRWSSYGLLSTAPARFIGDISYALYLWHWPLVVFTLSLTESTTLSPPAGVAVIVLSVALAWATKICVEDPVRDGGLLRAGRSAAAFAMAATLIVTAIGGGQYLRVQWLRAVEFDPAVHVGPQALSETTPEGDPGEPVYPSPVAVEEDLPSVYADDCQAPNRALTPQSCEYGPAEDDAAATVVIVGDSHAAHWVPALREVAAERDWRLLTYTKSSCPFSDTLIEEKDSAYPECPEWNTAVAEELTEDVRPDAVFTSSHADADAFGAGSEQESTREIADGMARLWDTLEDAGSEVVAIRDNPGMRARPAECVARHDTARDMCTRPRDEAFSRDDPQLLAAEAADNSARVVDLTEGFCTDESCPVVVGNVLAYRDSHHLTATYSELLAPLLARKTEDVLDP</sequence>
<keyword evidence="4" id="KW-0012">Acyltransferase</keyword>
<feature type="transmembrane region" description="Helical" evidence="1">
    <location>
        <begin position="313"/>
        <end position="335"/>
    </location>
</feature>
<protein>
    <submittedName>
        <fullName evidence="4">Acyltransferase family protein</fullName>
        <ecNumber evidence="4">2.3.1.-</ecNumber>
    </submittedName>
</protein>
<feature type="transmembrane region" description="Helical" evidence="1">
    <location>
        <begin position="253"/>
        <end position="269"/>
    </location>
</feature>
<comment type="caution">
    <text evidence="4">The sequence shown here is derived from an EMBL/GenBank/DDBJ whole genome shotgun (WGS) entry which is preliminary data.</text>
</comment>
<accession>A0ABV9DSN0</accession>
<feature type="transmembrane region" description="Helical" evidence="1">
    <location>
        <begin position="167"/>
        <end position="182"/>
    </location>
</feature>